<accession>C5L9T7</accession>
<dbReference type="PANTHER" id="PTHR47926">
    <property type="entry name" value="PENTATRICOPEPTIDE REPEAT-CONTAINING PROTEIN"/>
    <property type="match status" value="1"/>
</dbReference>
<dbReference type="Pfam" id="PF01535">
    <property type="entry name" value="PPR"/>
    <property type="match status" value="1"/>
</dbReference>
<dbReference type="OMA" id="KEMPHHM"/>
<dbReference type="Pfam" id="PF13041">
    <property type="entry name" value="PPR_2"/>
    <property type="match status" value="1"/>
</dbReference>
<dbReference type="InParanoid" id="C5L9T7"/>
<keyword evidence="3" id="KW-1185">Reference proteome</keyword>
<dbReference type="Gene3D" id="1.25.40.10">
    <property type="entry name" value="Tetratricopeptide repeat domain"/>
    <property type="match status" value="1"/>
</dbReference>
<dbReference type="RefSeq" id="XP_002774689.1">
    <property type="nucleotide sequence ID" value="XM_002774643.1"/>
</dbReference>
<dbReference type="InterPro" id="IPR011990">
    <property type="entry name" value="TPR-like_helical_dom_sf"/>
</dbReference>
<dbReference type="GeneID" id="9055469"/>
<dbReference type="OrthoDB" id="185373at2759"/>
<dbReference type="GO" id="GO:0009451">
    <property type="term" value="P:RNA modification"/>
    <property type="evidence" value="ECO:0007669"/>
    <property type="project" value="InterPro"/>
</dbReference>
<dbReference type="InterPro" id="IPR046960">
    <property type="entry name" value="PPR_At4g14850-like_plant"/>
</dbReference>
<proteinExistence type="predicted"/>
<protein>
    <submittedName>
        <fullName evidence="2">Pentatricopeptide repeat-containing protein, putative</fullName>
    </submittedName>
</protein>
<dbReference type="InterPro" id="IPR002885">
    <property type="entry name" value="PPR_rpt"/>
</dbReference>
<sequence length="305" mass="33322">MPSKELLSSIRSTRHLNKLLKSLKRGRWASTEQARDLLDKASMQNVVPDAFTYSQAFSMDAYSCSEIKALVSGSLHMLNSVVVNSAIASCGRMGCESEARELLRLSEDNNMVTCRTYNAFLSLPMTGSAAMDVWKEMPHHMKDAYTLQLLLYRLAQDGYPPSAYENLLAEARDVITIDRQHLATAVSGCIRAGYAADGLALLSASGVRASDDKVLATCALCAYERLGMWSESLDLLQCIDEPDVVCYTVAIAACARAGKGKEAVKLWSELSSRGLTPQRQTLSSVVRACEAAVASQTYRREPTTV</sequence>
<evidence type="ECO:0000256" key="1">
    <source>
        <dbReference type="PROSITE-ProRule" id="PRU00708"/>
    </source>
</evidence>
<dbReference type="NCBIfam" id="TIGR00756">
    <property type="entry name" value="PPR"/>
    <property type="match status" value="1"/>
</dbReference>
<gene>
    <name evidence="2" type="ORF">Pmar_PMAR025259</name>
</gene>
<name>C5L9T7_PERM5</name>
<dbReference type="EMBL" id="GG680679">
    <property type="protein sequence ID" value="EER06505.1"/>
    <property type="molecule type" value="Genomic_DNA"/>
</dbReference>
<feature type="repeat" description="PPR" evidence="1">
    <location>
        <begin position="243"/>
        <end position="277"/>
    </location>
</feature>
<dbReference type="GO" id="GO:0003723">
    <property type="term" value="F:RNA binding"/>
    <property type="evidence" value="ECO:0007669"/>
    <property type="project" value="InterPro"/>
</dbReference>
<evidence type="ECO:0000313" key="3">
    <source>
        <dbReference type="Proteomes" id="UP000007800"/>
    </source>
</evidence>
<dbReference type="AlphaFoldDB" id="C5L9T7"/>
<organism evidence="3">
    <name type="scientific">Perkinsus marinus (strain ATCC 50983 / TXsc)</name>
    <dbReference type="NCBI Taxonomy" id="423536"/>
    <lineage>
        <taxon>Eukaryota</taxon>
        <taxon>Sar</taxon>
        <taxon>Alveolata</taxon>
        <taxon>Perkinsozoa</taxon>
        <taxon>Perkinsea</taxon>
        <taxon>Perkinsida</taxon>
        <taxon>Perkinsidae</taxon>
        <taxon>Perkinsus</taxon>
    </lineage>
</organism>
<dbReference type="Proteomes" id="UP000007800">
    <property type="component" value="Unassembled WGS sequence"/>
</dbReference>
<reference evidence="2 3" key="1">
    <citation type="submission" date="2008-07" db="EMBL/GenBank/DDBJ databases">
        <authorList>
            <person name="El-Sayed N."/>
            <person name="Caler E."/>
            <person name="Inman J."/>
            <person name="Amedeo P."/>
            <person name="Hass B."/>
            <person name="Wortman J."/>
        </authorList>
    </citation>
    <scope>NUCLEOTIDE SEQUENCE [LARGE SCALE GENOMIC DNA]</scope>
    <source>
        <strain evidence="3">ATCC 50983 / TXsc</strain>
    </source>
</reference>
<evidence type="ECO:0000313" key="2">
    <source>
        <dbReference type="EMBL" id="EER06505.1"/>
    </source>
</evidence>
<dbReference type="PROSITE" id="PS51375">
    <property type="entry name" value="PPR"/>
    <property type="match status" value="1"/>
</dbReference>